<proteinExistence type="predicted"/>
<evidence type="ECO:0000313" key="4">
    <source>
        <dbReference type="Proteomes" id="UP000006346"/>
    </source>
</evidence>
<name>G7WB05_DESOD</name>
<reference evidence="4" key="1">
    <citation type="submission" date="2011-11" db="EMBL/GenBank/DDBJ databases">
        <title>Complete sequence of Desulfosporosinus orientis DSM 765.</title>
        <authorList>
            <person name="Lucas S."/>
            <person name="Han J."/>
            <person name="Lapidus A."/>
            <person name="Cheng J.-F."/>
            <person name="Goodwin L."/>
            <person name="Pitluck S."/>
            <person name="Peters L."/>
            <person name="Ovchinnikova G."/>
            <person name="Teshima H."/>
            <person name="Detter J.C."/>
            <person name="Han C."/>
            <person name="Tapia R."/>
            <person name="Land M."/>
            <person name="Hauser L."/>
            <person name="Kyrpides N."/>
            <person name="Ivanova N."/>
            <person name="Pagani I."/>
            <person name="Pester M."/>
            <person name="Spring S."/>
            <person name="Ollivier B."/>
            <person name="Rattei T."/>
            <person name="Klenk H.-P."/>
            <person name="Wagner M."/>
            <person name="Loy A."/>
            <person name="Woyke T."/>
        </authorList>
    </citation>
    <scope>NUCLEOTIDE SEQUENCE [LARGE SCALE GENOMIC DNA]</scope>
    <source>
        <strain evidence="4">ATCC 19365 / DSM 765 / NCIMB 8382 / VKM B-1628</strain>
    </source>
</reference>
<accession>G7WB05</accession>
<evidence type="ECO:0000256" key="1">
    <source>
        <dbReference type="ARBA" id="ARBA00023002"/>
    </source>
</evidence>
<dbReference type="OrthoDB" id="9789125at2"/>
<dbReference type="Pfam" id="PF01558">
    <property type="entry name" value="POR"/>
    <property type="match status" value="1"/>
</dbReference>
<sequence>MKTEIICAGFGGQGVLTAGMLLVSAGMEKDMNVLFYPSYGSEMRGGTANCSVKISDKRIPSPVCKQPDVVFSLNTPAVDKFEPKLKSGGLLLVNSSIVPEDRVYREDIRVIKVPANDVAAELNNLRAVNIVMLGALSVCTDLFTPEYLEQAIDGYFAKKGKVNPKNALCFRKGVEIAQAAGGGV</sequence>
<protein>
    <submittedName>
        <fullName evidence="3">2-oxoacid:acceptor oxidoreductase, gamma subunit, pyruvate/2-ketoisovalerate family</fullName>
    </submittedName>
</protein>
<dbReference type="eggNOG" id="COG1014">
    <property type="taxonomic scope" value="Bacteria"/>
</dbReference>
<dbReference type="STRING" id="768706.Desor_1875"/>
<organism evidence="3 4">
    <name type="scientific">Desulfosporosinus orientis (strain ATCC 19365 / DSM 765 / NCIMB 8382 / VKM B-1628 / Singapore I)</name>
    <name type="common">Desulfotomaculum orientis</name>
    <dbReference type="NCBI Taxonomy" id="768706"/>
    <lineage>
        <taxon>Bacteria</taxon>
        <taxon>Bacillati</taxon>
        <taxon>Bacillota</taxon>
        <taxon>Clostridia</taxon>
        <taxon>Eubacteriales</taxon>
        <taxon>Desulfitobacteriaceae</taxon>
        <taxon>Desulfosporosinus</taxon>
    </lineage>
</organism>
<reference evidence="3 4" key="2">
    <citation type="journal article" date="2012" name="J. Bacteriol.">
        <title>Complete genome sequences of Desulfosporosinus orientis DSM765T, Desulfosporosinus youngiae DSM17734T, Desulfosporosinus meridiei DSM13257T, and Desulfosporosinus acidiphilus DSM22704T.</title>
        <authorList>
            <person name="Pester M."/>
            <person name="Brambilla E."/>
            <person name="Alazard D."/>
            <person name="Rattei T."/>
            <person name="Weinmaier T."/>
            <person name="Han J."/>
            <person name="Lucas S."/>
            <person name="Lapidus A."/>
            <person name="Cheng J.F."/>
            <person name="Goodwin L."/>
            <person name="Pitluck S."/>
            <person name="Peters L."/>
            <person name="Ovchinnikova G."/>
            <person name="Teshima H."/>
            <person name="Detter J.C."/>
            <person name="Han C.S."/>
            <person name="Tapia R."/>
            <person name="Land M.L."/>
            <person name="Hauser L."/>
            <person name="Kyrpides N.C."/>
            <person name="Ivanova N.N."/>
            <person name="Pagani I."/>
            <person name="Huntmann M."/>
            <person name="Wei C.L."/>
            <person name="Davenport K.W."/>
            <person name="Daligault H."/>
            <person name="Chain P.S."/>
            <person name="Chen A."/>
            <person name="Mavromatis K."/>
            <person name="Markowitz V."/>
            <person name="Szeto E."/>
            <person name="Mikhailova N."/>
            <person name="Pati A."/>
            <person name="Wagner M."/>
            <person name="Woyke T."/>
            <person name="Ollivier B."/>
            <person name="Klenk H.P."/>
            <person name="Spring S."/>
            <person name="Loy A."/>
        </authorList>
    </citation>
    <scope>NUCLEOTIDE SEQUENCE [LARGE SCALE GENOMIC DNA]</scope>
    <source>
        <strain evidence="4">ATCC 19365 / DSM 765 / NCIMB 8382 / VKM B-1628</strain>
    </source>
</reference>
<dbReference type="InterPro" id="IPR052554">
    <property type="entry name" value="2-oxoglutarate_synth_KorC"/>
</dbReference>
<dbReference type="NCBIfam" id="TIGR02175">
    <property type="entry name" value="PorC_KorC"/>
    <property type="match status" value="1"/>
</dbReference>
<feature type="domain" description="Pyruvate/ketoisovalerate oxidoreductase catalytic" evidence="2">
    <location>
        <begin position="11"/>
        <end position="175"/>
    </location>
</feature>
<gene>
    <name evidence="3" type="ordered locus">Desor_1875</name>
</gene>
<dbReference type="InterPro" id="IPR019752">
    <property type="entry name" value="Pyrv/ketoisovalerate_OxRed_cat"/>
</dbReference>
<dbReference type="EMBL" id="CP003108">
    <property type="protein sequence ID" value="AET67506.1"/>
    <property type="molecule type" value="Genomic_DNA"/>
</dbReference>
<dbReference type="PANTHER" id="PTHR42730">
    <property type="entry name" value="2-OXOGLUTARATE SYNTHASE SUBUNIT KORC"/>
    <property type="match status" value="1"/>
</dbReference>
<evidence type="ECO:0000259" key="2">
    <source>
        <dbReference type="Pfam" id="PF01558"/>
    </source>
</evidence>
<dbReference type="Gene3D" id="3.40.920.10">
    <property type="entry name" value="Pyruvate-ferredoxin oxidoreductase, PFOR, domain III"/>
    <property type="match status" value="1"/>
</dbReference>
<dbReference type="GO" id="GO:0016625">
    <property type="term" value="F:oxidoreductase activity, acting on the aldehyde or oxo group of donors, iron-sulfur protein as acceptor"/>
    <property type="evidence" value="ECO:0007669"/>
    <property type="project" value="InterPro"/>
</dbReference>
<dbReference type="InterPro" id="IPR002869">
    <property type="entry name" value="Pyrv_flavodox_OxRed_cen"/>
</dbReference>
<dbReference type="RefSeq" id="WP_014184321.1">
    <property type="nucleotide sequence ID" value="NC_016584.1"/>
</dbReference>
<keyword evidence="1" id="KW-0560">Oxidoreductase</keyword>
<dbReference type="SUPFAM" id="SSF53323">
    <property type="entry name" value="Pyruvate-ferredoxin oxidoreductase, PFOR, domain III"/>
    <property type="match status" value="1"/>
</dbReference>
<dbReference type="Proteomes" id="UP000006346">
    <property type="component" value="Chromosome"/>
</dbReference>
<dbReference type="InterPro" id="IPR011894">
    <property type="entry name" value="PorC_KorC"/>
</dbReference>
<keyword evidence="4" id="KW-1185">Reference proteome</keyword>
<dbReference type="PATRIC" id="fig|768706.3.peg.1889"/>
<dbReference type="PANTHER" id="PTHR42730:SF1">
    <property type="entry name" value="2-OXOGLUTARATE SYNTHASE SUBUNIT KORC"/>
    <property type="match status" value="1"/>
</dbReference>
<keyword evidence="3" id="KW-0670">Pyruvate</keyword>
<dbReference type="HOGENOM" id="CLU_087284_0_1_9"/>
<dbReference type="KEGG" id="dor:Desor_1875"/>
<evidence type="ECO:0000313" key="3">
    <source>
        <dbReference type="EMBL" id="AET67506.1"/>
    </source>
</evidence>
<dbReference type="AlphaFoldDB" id="G7WB05"/>